<evidence type="ECO:0000313" key="3">
    <source>
        <dbReference type="EMBL" id="SEG87411.1"/>
    </source>
</evidence>
<dbReference type="EMBL" id="FOME01000008">
    <property type="protein sequence ID" value="SFE06587.1"/>
    <property type="molecule type" value="Genomic_DNA"/>
</dbReference>
<feature type="transmembrane region" description="Helical" evidence="2">
    <location>
        <begin position="107"/>
        <end position="131"/>
    </location>
</feature>
<reference evidence="3" key="1">
    <citation type="submission" date="2016-10" db="EMBL/GenBank/DDBJ databases">
        <authorList>
            <person name="de Groot N.N."/>
        </authorList>
    </citation>
    <scope>NUCLEOTIDE SEQUENCE [LARGE SCALE GENOMIC DNA]</scope>
    <source>
        <strain evidence="3">ATCC 20501</strain>
    </source>
</reference>
<feature type="transmembrane region" description="Helical" evidence="2">
    <location>
        <begin position="41"/>
        <end position="61"/>
    </location>
</feature>
<dbReference type="RefSeq" id="WP_103908155.1">
    <property type="nucleotide sequence ID" value="NZ_FNVB01000007.1"/>
</dbReference>
<evidence type="ECO:0000256" key="2">
    <source>
        <dbReference type="SAM" id="Phobius"/>
    </source>
</evidence>
<evidence type="ECO:0000313" key="5">
    <source>
        <dbReference type="Proteomes" id="UP000199690"/>
    </source>
</evidence>
<feature type="region of interest" description="Disordered" evidence="1">
    <location>
        <begin position="357"/>
        <end position="376"/>
    </location>
</feature>
<dbReference type="EMBL" id="FNVB01000007">
    <property type="protein sequence ID" value="SEG87411.1"/>
    <property type="molecule type" value="Genomic_DNA"/>
</dbReference>
<feature type="transmembrane region" description="Helical" evidence="2">
    <location>
        <begin position="68"/>
        <end position="87"/>
    </location>
</feature>
<feature type="transmembrane region" description="Helical" evidence="2">
    <location>
        <begin position="289"/>
        <end position="311"/>
    </location>
</feature>
<keyword evidence="2" id="KW-1133">Transmembrane helix</keyword>
<keyword evidence="2" id="KW-0812">Transmembrane</keyword>
<feature type="region of interest" description="Disordered" evidence="1">
    <location>
        <begin position="1"/>
        <end position="35"/>
    </location>
</feature>
<dbReference type="AlphaFoldDB" id="A0A1H6DQ99"/>
<protein>
    <submittedName>
        <fullName evidence="3">Uncharacterized protein</fullName>
    </submittedName>
</protein>
<feature type="transmembrane region" description="Helical" evidence="2">
    <location>
        <begin position="317"/>
        <end position="338"/>
    </location>
</feature>
<sequence length="376" mass="39958">MTQREHLPEVLPAPPESGTEVRAVPGNPGTAAESVPGRRPVAMLSGGLAVVVLPALALLLAAPAAPGFILVWAAVWIGIAAVCWLLDQRTPRRWPGWALLAVAPPVVADLIFAAPLGLLGLAALVIAPLVARAASRRCTALAADLAELDVETVLPAGTARLRIGRDRVVLVRGAIAGGGHVDHALPLAELSLAQPGEITAAEARWPLPGGVDVRLRRGPAVRLVAGNQQWVLPVEDPRLVADIVRRRGTAAWSQRTGPQDLGSWRALHEWAVARTTTYRHGGKKQAYPAFRAPVGFLAAILGTGLLATAAGRALTDPGVWTVGAVASVLGGYFVVAWLRVRKRLEFAELQKLPPHSPPWGDRRPDFAPTPEWRPWR</sequence>
<dbReference type="Proteomes" id="UP000236729">
    <property type="component" value="Unassembled WGS sequence"/>
</dbReference>
<name>A0A1H6DQ99_9PSEU</name>
<evidence type="ECO:0000313" key="6">
    <source>
        <dbReference type="Proteomes" id="UP000236729"/>
    </source>
</evidence>
<organism evidence="3 6">
    <name type="scientific">Saccharopolyspora kobensis</name>
    <dbReference type="NCBI Taxonomy" id="146035"/>
    <lineage>
        <taxon>Bacteria</taxon>
        <taxon>Bacillati</taxon>
        <taxon>Actinomycetota</taxon>
        <taxon>Actinomycetes</taxon>
        <taxon>Pseudonocardiales</taxon>
        <taxon>Pseudonocardiaceae</taxon>
        <taxon>Saccharopolyspora</taxon>
    </lineage>
</organism>
<accession>A0A1I1XGW1</accession>
<keyword evidence="5" id="KW-1185">Reference proteome</keyword>
<evidence type="ECO:0000313" key="4">
    <source>
        <dbReference type="EMBL" id="SFE06587.1"/>
    </source>
</evidence>
<gene>
    <name evidence="3" type="ORF">SAMN02982929_04787</name>
    <name evidence="4" type="ORF">SAMN05216506_108241</name>
</gene>
<proteinExistence type="predicted"/>
<keyword evidence="2" id="KW-0472">Membrane</keyword>
<dbReference type="Proteomes" id="UP000199690">
    <property type="component" value="Unassembled WGS sequence"/>
</dbReference>
<accession>A0A1H6DQ99</accession>
<reference evidence="5 6" key="2">
    <citation type="submission" date="2016-10" db="EMBL/GenBank/DDBJ databases">
        <authorList>
            <person name="Varghese N."/>
            <person name="Submissions S."/>
        </authorList>
    </citation>
    <scope>NUCLEOTIDE SEQUENCE [LARGE SCALE GENOMIC DNA]</scope>
    <source>
        <strain evidence="6">ATCC 20501</strain>
        <strain evidence="4 5">CGMCC 4.3529</strain>
    </source>
</reference>
<evidence type="ECO:0000256" key="1">
    <source>
        <dbReference type="SAM" id="MobiDB-lite"/>
    </source>
</evidence>